<gene>
    <name evidence="1" type="ORF">H8S77_19175</name>
</gene>
<reference evidence="1 2" key="1">
    <citation type="submission" date="2020-08" db="EMBL/GenBank/DDBJ databases">
        <title>Genome public.</title>
        <authorList>
            <person name="Liu C."/>
            <person name="Sun Q."/>
        </authorList>
    </citation>
    <scope>NUCLEOTIDE SEQUENCE [LARGE SCALE GENOMIC DNA]</scope>
    <source>
        <strain evidence="1 2">BX2</strain>
    </source>
</reference>
<dbReference type="EMBL" id="JACOOI010000025">
    <property type="protein sequence ID" value="MBC5645005.1"/>
    <property type="molecule type" value="Genomic_DNA"/>
</dbReference>
<name>A0ABR7E5F2_9BACT</name>
<proteinExistence type="predicted"/>
<dbReference type="RefSeq" id="WP_186960767.1">
    <property type="nucleotide sequence ID" value="NZ_JACOOI010000025.1"/>
</dbReference>
<organism evidence="1 2">
    <name type="scientific">Parabacteroides segnis</name>
    <dbReference type="NCBI Taxonomy" id="2763058"/>
    <lineage>
        <taxon>Bacteria</taxon>
        <taxon>Pseudomonadati</taxon>
        <taxon>Bacteroidota</taxon>
        <taxon>Bacteroidia</taxon>
        <taxon>Bacteroidales</taxon>
        <taxon>Tannerellaceae</taxon>
        <taxon>Parabacteroides</taxon>
    </lineage>
</organism>
<comment type="caution">
    <text evidence="1">The sequence shown here is derived from an EMBL/GenBank/DDBJ whole genome shotgun (WGS) entry which is preliminary data.</text>
</comment>
<accession>A0ABR7E5F2</accession>
<evidence type="ECO:0000313" key="2">
    <source>
        <dbReference type="Proteomes" id="UP000644010"/>
    </source>
</evidence>
<dbReference type="Proteomes" id="UP000644010">
    <property type="component" value="Unassembled WGS sequence"/>
</dbReference>
<sequence>MKNTKLEFPQKEERDYWYWMVKQVIDVVPYGNILSEILSEYLPSSFERRKEKWFKEVANRLDELIAKDNNLINRLKNDEEFISLLLETTQRALRTHLDEQMNLYACILKNSILIDVSYYLKSIFVRYIEELHPVQILFMNYIYLNKDKLFQIDSFSDYYYLFEKDNNIIDLTIDNMWFFLMDLEKRGLIYVSNNLNPPELKVAKTFESFNVKCEDPILDQPYISINELGVIFLQMIKE</sequence>
<evidence type="ECO:0000313" key="1">
    <source>
        <dbReference type="EMBL" id="MBC5645005.1"/>
    </source>
</evidence>
<keyword evidence="2" id="KW-1185">Reference proteome</keyword>
<protein>
    <recommendedName>
        <fullName evidence="3">DUF4393 domain-containing protein</fullName>
    </recommendedName>
</protein>
<evidence type="ECO:0008006" key="3">
    <source>
        <dbReference type="Google" id="ProtNLM"/>
    </source>
</evidence>